<proteinExistence type="predicted"/>
<dbReference type="InterPro" id="IPR050990">
    <property type="entry name" value="UPF0237/GcvR_regulator"/>
</dbReference>
<keyword evidence="3" id="KW-1185">Reference proteome</keyword>
<dbReference type="Proteomes" id="UP001207930">
    <property type="component" value="Unassembled WGS sequence"/>
</dbReference>
<dbReference type="PROSITE" id="PS51671">
    <property type="entry name" value="ACT"/>
    <property type="match status" value="1"/>
</dbReference>
<dbReference type="PANTHER" id="PTHR34875">
    <property type="entry name" value="UPF0237 PROTEIN MJ1558"/>
    <property type="match status" value="1"/>
</dbReference>
<dbReference type="EMBL" id="JAPDDS010000012">
    <property type="protein sequence ID" value="MCW1886857.1"/>
    <property type="molecule type" value="Genomic_DNA"/>
</dbReference>
<organism evidence="2 3">
    <name type="scientific">Luteolibacter flavescens</name>
    <dbReference type="NCBI Taxonomy" id="1859460"/>
    <lineage>
        <taxon>Bacteria</taxon>
        <taxon>Pseudomonadati</taxon>
        <taxon>Verrucomicrobiota</taxon>
        <taxon>Verrucomicrobiia</taxon>
        <taxon>Verrucomicrobiales</taxon>
        <taxon>Verrucomicrobiaceae</taxon>
        <taxon>Luteolibacter</taxon>
    </lineage>
</organism>
<dbReference type="RefSeq" id="WP_264502810.1">
    <property type="nucleotide sequence ID" value="NZ_JAPDDS010000012.1"/>
</dbReference>
<gene>
    <name evidence="2" type="ORF">OKA04_19110</name>
</gene>
<dbReference type="InterPro" id="IPR016867">
    <property type="entry name" value="GcvR"/>
</dbReference>
<dbReference type="PIRSF" id="PIRSF028103">
    <property type="entry name" value="GcvR"/>
    <property type="match status" value="1"/>
</dbReference>
<evidence type="ECO:0000313" key="2">
    <source>
        <dbReference type="EMBL" id="MCW1886857.1"/>
    </source>
</evidence>
<protein>
    <recommendedName>
        <fullName evidence="1">ACT domain-containing protein</fullName>
    </recommendedName>
</protein>
<comment type="caution">
    <text evidence="2">The sequence shown here is derived from an EMBL/GenBank/DDBJ whole genome shotgun (WGS) entry which is preliminary data.</text>
</comment>
<reference evidence="2 3" key="1">
    <citation type="submission" date="2022-10" db="EMBL/GenBank/DDBJ databases">
        <title>Luteolibacter flavescens strain MCCC 1K03193, whole genome shotgun sequencing project.</title>
        <authorList>
            <person name="Zhao G."/>
            <person name="Shen L."/>
        </authorList>
    </citation>
    <scope>NUCLEOTIDE SEQUENCE [LARGE SCALE GENOMIC DNA]</scope>
    <source>
        <strain evidence="2 3">MCCC 1K03193</strain>
    </source>
</reference>
<sequence>MPASIVMTVLAADRPGLVRALSETIAAHGGSWQESRMARLAGQFAGILRVECAEAECDALLAALSALESEGISVQAKREAAAPAEKRETLTLDVVGNDRPGIIRSLSAAIAGAGGNVEDLSTSLESAPMAGHPIFHAKGVVSLAAGSAPGALVAAIENLGPDLSVSVDL</sequence>
<dbReference type="SUPFAM" id="SSF55021">
    <property type="entry name" value="ACT-like"/>
    <property type="match status" value="2"/>
</dbReference>
<feature type="domain" description="ACT" evidence="1">
    <location>
        <begin position="6"/>
        <end position="81"/>
    </location>
</feature>
<accession>A0ABT3FTG7</accession>
<dbReference type="Gene3D" id="3.30.70.260">
    <property type="match status" value="2"/>
</dbReference>
<evidence type="ECO:0000313" key="3">
    <source>
        <dbReference type="Proteomes" id="UP001207930"/>
    </source>
</evidence>
<name>A0ABT3FTG7_9BACT</name>
<dbReference type="PANTHER" id="PTHR34875:SF6">
    <property type="entry name" value="UPF0237 PROTEIN MJ1558"/>
    <property type="match status" value="1"/>
</dbReference>
<dbReference type="InterPro" id="IPR002912">
    <property type="entry name" value="ACT_dom"/>
</dbReference>
<dbReference type="InterPro" id="IPR045865">
    <property type="entry name" value="ACT-like_dom_sf"/>
</dbReference>
<evidence type="ECO:0000259" key="1">
    <source>
        <dbReference type="PROSITE" id="PS51671"/>
    </source>
</evidence>
<dbReference type="Pfam" id="PF13740">
    <property type="entry name" value="ACT_6"/>
    <property type="match status" value="1"/>
</dbReference>